<dbReference type="AlphaFoldDB" id="A0A849VIE4"/>
<dbReference type="EMBL" id="JABBPG010000009">
    <property type="protein sequence ID" value="NOU52448.1"/>
    <property type="molecule type" value="Genomic_DNA"/>
</dbReference>
<organism evidence="1 2">
    <name type="scientific">Pseudoalteromonas caenipelagi</name>
    <dbReference type="NCBI Taxonomy" id="2726988"/>
    <lineage>
        <taxon>Bacteria</taxon>
        <taxon>Pseudomonadati</taxon>
        <taxon>Pseudomonadota</taxon>
        <taxon>Gammaproteobacteria</taxon>
        <taxon>Alteromonadales</taxon>
        <taxon>Pseudoalteromonadaceae</taxon>
        <taxon>Pseudoalteromonas</taxon>
    </lineage>
</organism>
<comment type="caution">
    <text evidence="1">The sequence shown here is derived from an EMBL/GenBank/DDBJ whole genome shotgun (WGS) entry which is preliminary data.</text>
</comment>
<dbReference type="RefSeq" id="WP_171627502.1">
    <property type="nucleotide sequence ID" value="NZ_JABBPG010000009.1"/>
</dbReference>
<gene>
    <name evidence="1" type="ORF">HG263_18145</name>
</gene>
<dbReference type="Proteomes" id="UP000586305">
    <property type="component" value="Unassembled WGS sequence"/>
</dbReference>
<evidence type="ECO:0000313" key="2">
    <source>
        <dbReference type="Proteomes" id="UP000586305"/>
    </source>
</evidence>
<sequence>MFYIRWAIILGVTMSLAAFSFTQVRQFVTWLSSAKPLLEKQSSETRSNVHWLTQDKPLIYTFTASQTDSIRVLSNAIFSQPDYQQPADYAIEYTMLDADQRAITQAVYHHTSKLALDEQQQQVKQIIENRQSLAVSTGQSFYLNHSQFENATAIAFRLILENPLLKGVVLRVHSKEKSSPTDIYSAWLRYPLPWRARISNYHTLGGNALSEQEIFNAVKYDWRKLAPQGVPNVDFTTDTLYETLPYHIQSYDFSTSQLSLDGFFTDHSLSASVNVTQPQDIYFSTTAPEALTFRWYDYNQWSPPQELTAIKTNTDTLYKLSNVSRGMITIKSDTAVLSQWFLANKQPIDPLHSLYYQVNKQDAIKYSVTSDSQIKLDIRPAKSTHLTVNIYDEQDSLIKTYNTHLEAHKSEFDRALNDDTERTPISESSLLYLHQLPSNSAYIMVQSDGLMAFKLHTRKASYHTHSTLCDTSCDKQNSALFDIPPWYPQKADNDYQLMSQNKTITVRLFSAPPAQDVKKTAYVSRDLSNDLAIANTALINSPKPYYLPKDAFETYHYAEVDMQFAQQLLNRAPPTPINLIVKSNHPPLVREFDTRQLASSSNGMLFSNNQRLFANVGTSRPWTKQRLYKLDANRALKLNYQKTPYSVVVKAYSTSSFTTALELSTQIDAQFKTQINQTYSFENKRTQLYPSSTTRAFMLHPSLGELVAYPSMTVLIDSDISELNSLILKSNKDIWLSVIEEFEEHSPTFNWWLNEDN</sequence>
<accession>A0A849VIE4</accession>
<name>A0A849VIE4_9GAMM</name>
<reference evidence="1 2" key="1">
    <citation type="submission" date="2020-04" db="EMBL/GenBank/DDBJ databases">
        <title>Pseudoalteromonas caenipelagi sp. nov., isolated from a tidal flat.</title>
        <authorList>
            <person name="Park S."/>
            <person name="Yoon J.-H."/>
        </authorList>
    </citation>
    <scope>NUCLEOTIDE SEQUENCE [LARGE SCALE GENOMIC DNA]</scope>
    <source>
        <strain evidence="1 2">JBTF-M23</strain>
    </source>
</reference>
<proteinExistence type="predicted"/>
<keyword evidence="2" id="KW-1185">Reference proteome</keyword>
<evidence type="ECO:0000313" key="1">
    <source>
        <dbReference type="EMBL" id="NOU52448.1"/>
    </source>
</evidence>
<protein>
    <submittedName>
        <fullName evidence="1">Uncharacterized protein</fullName>
    </submittedName>
</protein>